<proteinExistence type="predicted"/>
<dbReference type="EMBL" id="BTSX01000001">
    <property type="protein sequence ID" value="GMS79768.1"/>
    <property type="molecule type" value="Genomic_DNA"/>
</dbReference>
<dbReference type="AlphaFoldDB" id="A0AAV5SGF8"/>
<dbReference type="InterPro" id="IPR001810">
    <property type="entry name" value="F-box_dom"/>
</dbReference>
<feature type="non-terminal residue" evidence="2">
    <location>
        <position position="155"/>
    </location>
</feature>
<keyword evidence="3" id="KW-1185">Reference proteome</keyword>
<accession>A0AAV5SGF8</accession>
<evidence type="ECO:0000259" key="1">
    <source>
        <dbReference type="PROSITE" id="PS50181"/>
    </source>
</evidence>
<feature type="domain" description="F-box" evidence="1">
    <location>
        <begin position="19"/>
        <end position="69"/>
    </location>
</feature>
<reference evidence="2" key="1">
    <citation type="submission" date="2023-10" db="EMBL/GenBank/DDBJ databases">
        <title>Genome assembly of Pristionchus species.</title>
        <authorList>
            <person name="Yoshida K."/>
            <person name="Sommer R.J."/>
        </authorList>
    </citation>
    <scope>NUCLEOTIDE SEQUENCE</scope>
    <source>
        <strain evidence="2">RS0144</strain>
    </source>
</reference>
<name>A0AAV5SGF8_9BILA</name>
<dbReference type="InterPro" id="IPR036047">
    <property type="entry name" value="F-box-like_dom_sf"/>
</dbReference>
<dbReference type="CDD" id="cd09917">
    <property type="entry name" value="F-box_SF"/>
    <property type="match status" value="1"/>
</dbReference>
<comment type="caution">
    <text evidence="2">The sequence shown here is derived from an EMBL/GenBank/DDBJ whole genome shotgun (WGS) entry which is preliminary data.</text>
</comment>
<dbReference type="Pfam" id="PF00646">
    <property type="entry name" value="F-box"/>
    <property type="match status" value="1"/>
</dbReference>
<feature type="non-terminal residue" evidence="2">
    <location>
        <position position="1"/>
    </location>
</feature>
<evidence type="ECO:0000313" key="2">
    <source>
        <dbReference type="EMBL" id="GMS79768.1"/>
    </source>
</evidence>
<protein>
    <recommendedName>
        <fullName evidence="1">F-box domain-containing protein</fullName>
    </recommendedName>
</protein>
<dbReference type="Proteomes" id="UP001432027">
    <property type="component" value="Unassembled WGS sequence"/>
</dbReference>
<organism evidence="2 3">
    <name type="scientific">Pristionchus entomophagus</name>
    <dbReference type="NCBI Taxonomy" id="358040"/>
    <lineage>
        <taxon>Eukaryota</taxon>
        <taxon>Metazoa</taxon>
        <taxon>Ecdysozoa</taxon>
        <taxon>Nematoda</taxon>
        <taxon>Chromadorea</taxon>
        <taxon>Rhabditida</taxon>
        <taxon>Rhabditina</taxon>
        <taxon>Diplogasteromorpha</taxon>
        <taxon>Diplogasteroidea</taxon>
        <taxon>Neodiplogasteridae</taxon>
        <taxon>Pristionchus</taxon>
    </lineage>
</organism>
<evidence type="ECO:0000313" key="3">
    <source>
        <dbReference type="Proteomes" id="UP001432027"/>
    </source>
</evidence>
<dbReference type="SMART" id="SM00256">
    <property type="entry name" value="FBOX"/>
    <property type="match status" value="1"/>
</dbReference>
<gene>
    <name evidence="2" type="ORF">PENTCL1PPCAC_1943</name>
</gene>
<sequence length="155" mass="17478">IATGRCHVPLDALFSRRSVKALLAFPDEILLEIIERLSFTDRLQMRAVNHRLYDLESRTAATAAAYRSVSTGLEWKMMDGLASLTIETVTGSISIFTLPLETGLSVLKRTMKSCTFDTMKLLHVDEKCLSKFAFYLRHVRAKKLGFYTIEQGVSD</sequence>
<dbReference type="SUPFAM" id="SSF81383">
    <property type="entry name" value="F-box domain"/>
    <property type="match status" value="1"/>
</dbReference>
<dbReference type="PROSITE" id="PS50181">
    <property type="entry name" value="FBOX"/>
    <property type="match status" value="1"/>
</dbReference>